<name>A0ABD2LI87_9BILA</name>
<comment type="caution">
    <text evidence="1">The sequence shown here is derived from an EMBL/GenBank/DDBJ whole genome shotgun (WGS) entry which is preliminary data.</text>
</comment>
<protein>
    <submittedName>
        <fullName evidence="1">Uncharacterized protein</fullName>
    </submittedName>
</protein>
<sequence>MNRCNYNQKIKTSNPLYGRGYFLEQKEYSNSNGCGFRKANRPLVPSNAADIESWEPKVMSTQEISKLTARCVGVTDAFIKLDNYVDSVKKYNPSNHDLLRMQRMQHQSKTLTEDPDKYAELIVQCVANPNKFNGTRHCLELVIGRRALEEFISRNEWTEERLKDYDINANWKFEPNELTVPPIPIYTGSLLSSA</sequence>
<reference evidence="1 2" key="1">
    <citation type="submission" date="2024-10" db="EMBL/GenBank/DDBJ databases">
        <authorList>
            <person name="Kim D."/>
        </authorList>
    </citation>
    <scope>NUCLEOTIDE SEQUENCE [LARGE SCALE GENOMIC DNA]</scope>
    <source>
        <strain evidence="1">BH-2024</strain>
    </source>
</reference>
<proteinExistence type="predicted"/>
<dbReference type="AlphaFoldDB" id="A0ABD2LI87"/>
<gene>
    <name evidence="1" type="ORF">niasHT_011371</name>
</gene>
<evidence type="ECO:0000313" key="1">
    <source>
        <dbReference type="EMBL" id="KAL3114935.1"/>
    </source>
</evidence>
<evidence type="ECO:0000313" key="2">
    <source>
        <dbReference type="Proteomes" id="UP001620626"/>
    </source>
</evidence>
<dbReference type="Proteomes" id="UP001620626">
    <property type="component" value="Unassembled WGS sequence"/>
</dbReference>
<accession>A0ABD2LI87</accession>
<dbReference type="EMBL" id="JBICBT010000406">
    <property type="protein sequence ID" value="KAL3114935.1"/>
    <property type="molecule type" value="Genomic_DNA"/>
</dbReference>
<keyword evidence="2" id="KW-1185">Reference proteome</keyword>
<organism evidence="1 2">
    <name type="scientific">Heterodera trifolii</name>
    <dbReference type="NCBI Taxonomy" id="157864"/>
    <lineage>
        <taxon>Eukaryota</taxon>
        <taxon>Metazoa</taxon>
        <taxon>Ecdysozoa</taxon>
        <taxon>Nematoda</taxon>
        <taxon>Chromadorea</taxon>
        <taxon>Rhabditida</taxon>
        <taxon>Tylenchina</taxon>
        <taxon>Tylenchomorpha</taxon>
        <taxon>Tylenchoidea</taxon>
        <taxon>Heteroderidae</taxon>
        <taxon>Heteroderinae</taxon>
        <taxon>Heterodera</taxon>
    </lineage>
</organism>